<dbReference type="Pfam" id="PF07238">
    <property type="entry name" value="PilZ"/>
    <property type="match status" value="1"/>
</dbReference>
<accession>A0ABZ2KRB4</accession>
<feature type="domain" description="PilZ" evidence="1">
    <location>
        <begin position="11"/>
        <end position="100"/>
    </location>
</feature>
<dbReference type="RefSeq" id="WP_394849494.1">
    <property type="nucleotide sequence ID" value="NZ_CP089982.1"/>
</dbReference>
<dbReference type="EMBL" id="CP089982">
    <property type="protein sequence ID" value="WXA98871.1"/>
    <property type="molecule type" value="Genomic_DNA"/>
</dbReference>
<evidence type="ECO:0000313" key="2">
    <source>
        <dbReference type="EMBL" id="WXA98871.1"/>
    </source>
</evidence>
<organism evidence="2 3">
    <name type="scientific">Pendulispora brunnea</name>
    <dbReference type="NCBI Taxonomy" id="2905690"/>
    <lineage>
        <taxon>Bacteria</taxon>
        <taxon>Pseudomonadati</taxon>
        <taxon>Myxococcota</taxon>
        <taxon>Myxococcia</taxon>
        <taxon>Myxococcales</taxon>
        <taxon>Sorangiineae</taxon>
        <taxon>Pendulisporaceae</taxon>
        <taxon>Pendulispora</taxon>
    </lineage>
</organism>
<dbReference type="InterPro" id="IPR009875">
    <property type="entry name" value="PilZ_domain"/>
</dbReference>
<proteinExistence type="predicted"/>
<name>A0ABZ2KRB4_9BACT</name>
<dbReference type="Proteomes" id="UP001379533">
    <property type="component" value="Chromosome"/>
</dbReference>
<evidence type="ECO:0000259" key="1">
    <source>
        <dbReference type="Pfam" id="PF07238"/>
    </source>
</evidence>
<keyword evidence="3" id="KW-1185">Reference proteome</keyword>
<dbReference type="Gene3D" id="2.40.10.220">
    <property type="entry name" value="predicted glycosyltransferase like domains"/>
    <property type="match status" value="1"/>
</dbReference>
<gene>
    <name evidence="2" type="ORF">LZC95_18860</name>
</gene>
<reference evidence="2 3" key="1">
    <citation type="submission" date="2021-12" db="EMBL/GenBank/DDBJ databases">
        <title>Discovery of the Pendulisporaceae a myxobacterial family with distinct sporulation behavior and unique specialized metabolism.</title>
        <authorList>
            <person name="Garcia R."/>
            <person name="Popoff A."/>
            <person name="Bader C.D."/>
            <person name="Loehr J."/>
            <person name="Walesch S."/>
            <person name="Walt C."/>
            <person name="Boldt J."/>
            <person name="Bunk B."/>
            <person name="Haeckl F.J.F.P.J."/>
            <person name="Gunesch A.P."/>
            <person name="Birkelbach J."/>
            <person name="Nuebel U."/>
            <person name="Pietschmann T."/>
            <person name="Bach T."/>
            <person name="Mueller R."/>
        </authorList>
    </citation>
    <scope>NUCLEOTIDE SEQUENCE [LARGE SCALE GENOMIC DNA]</scope>
    <source>
        <strain evidence="2 3">MSr12523</strain>
    </source>
</reference>
<evidence type="ECO:0000313" key="3">
    <source>
        <dbReference type="Proteomes" id="UP001379533"/>
    </source>
</evidence>
<sequence length="150" mass="17064">MRPAMPMVLLQQRSVMRHAVEVSCQIVREQDMKLIGRRSLDLSTEGLLMPSEAEVNIGDELMVSFRATDFGLLFATSGRVARILEGRRANDRGRCIGVSFRLGAIARHILRGGLRRVPPPLPRRAREKRVDYAKTVYEIAYGIDRFYFDS</sequence>
<protein>
    <submittedName>
        <fullName evidence="2">PilZ domain-containing protein</fullName>
    </submittedName>
</protein>